<organism evidence="1 2">
    <name type="scientific">Pleuronectes platessa</name>
    <name type="common">European plaice</name>
    <dbReference type="NCBI Taxonomy" id="8262"/>
    <lineage>
        <taxon>Eukaryota</taxon>
        <taxon>Metazoa</taxon>
        <taxon>Chordata</taxon>
        <taxon>Craniata</taxon>
        <taxon>Vertebrata</taxon>
        <taxon>Euteleostomi</taxon>
        <taxon>Actinopterygii</taxon>
        <taxon>Neopterygii</taxon>
        <taxon>Teleostei</taxon>
        <taxon>Neoteleostei</taxon>
        <taxon>Acanthomorphata</taxon>
        <taxon>Carangaria</taxon>
        <taxon>Pleuronectiformes</taxon>
        <taxon>Pleuronectoidei</taxon>
        <taxon>Pleuronectidae</taxon>
        <taxon>Pleuronectes</taxon>
    </lineage>
</organism>
<keyword evidence="2" id="KW-1185">Reference proteome</keyword>
<accession>A0A9N7W0A9</accession>
<evidence type="ECO:0000313" key="2">
    <source>
        <dbReference type="Proteomes" id="UP001153269"/>
    </source>
</evidence>
<reference evidence="1" key="1">
    <citation type="submission" date="2020-03" db="EMBL/GenBank/DDBJ databases">
        <authorList>
            <person name="Weist P."/>
        </authorList>
    </citation>
    <scope>NUCLEOTIDE SEQUENCE</scope>
</reference>
<name>A0A9N7W0A9_PLEPL</name>
<evidence type="ECO:0000313" key="1">
    <source>
        <dbReference type="EMBL" id="CAB1458498.1"/>
    </source>
</evidence>
<gene>
    <name evidence="1" type="ORF">PLEPLA_LOCUS46328</name>
</gene>
<dbReference type="EMBL" id="CADEAL010004391">
    <property type="protein sequence ID" value="CAB1458498.1"/>
    <property type="molecule type" value="Genomic_DNA"/>
</dbReference>
<dbReference type="Proteomes" id="UP001153269">
    <property type="component" value="Unassembled WGS sequence"/>
</dbReference>
<proteinExistence type="predicted"/>
<dbReference type="AlphaFoldDB" id="A0A9N7W0A9"/>
<comment type="caution">
    <text evidence="1">The sequence shown here is derived from an EMBL/GenBank/DDBJ whole genome shotgun (WGS) entry which is preliminary data.</text>
</comment>
<protein>
    <submittedName>
        <fullName evidence="1">Uncharacterized protein</fullName>
    </submittedName>
</protein>
<sequence length="101" mass="11047">MLLRHETAKRLVLERTYGCASLEELDHLCSLTGLQQSSKLYSRSASGRTLGMVPVSRPGRQLGSPSVPLKTCYPPKCIRLALITCLSLLPMLPPNSLRDPG</sequence>